<comment type="caution">
    <text evidence="8">The sequence shown here is derived from an EMBL/GenBank/DDBJ whole genome shotgun (WGS) entry which is preliminary data.</text>
</comment>
<evidence type="ECO:0000259" key="7">
    <source>
        <dbReference type="Pfam" id="PF00155"/>
    </source>
</evidence>
<sequence>MTRFIAKRLADFDSSKIRAAFEFAENIPNPIDLSIGFPEDNTPDHIKLAGIEAIRNNHTRYTSTNGMAALRKAIAKKLESENKVPSGPDHVTIMPGITTGILLSYLAILDPGDEVLIPDPYFPPYKELAVMLGAKAVLVDTAPSFQLTPDLIRPHITSRTKAIVVNTPNNPSGAVYPEHELRKIAELAKEHDLIVISDEVYEYFCYDDRHFSIGSVYPNTLTLNGFSKSFAMTGWRIGYISGPPAIVEAINELLQYTVFSSSSVGQHAALAALRHRSLDIGTRYRTKRDQSRSILEKTFPNIQGGQGAFFFFLKLPGQSPDMKFVNQLSHRGVIVLPGSAFSNHQNYIRISYAGESARLEKGLELLCESVNIMQRHSSID</sequence>
<dbReference type="EC" id="2.6.1.-" evidence="6"/>
<reference evidence="8 9" key="1">
    <citation type="journal article" date="2016" name="Nat. Commun.">
        <title>Thousands of microbial genomes shed light on interconnected biogeochemical processes in an aquifer system.</title>
        <authorList>
            <person name="Anantharaman K."/>
            <person name="Brown C.T."/>
            <person name="Hug L.A."/>
            <person name="Sharon I."/>
            <person name="Castelle C.J."/>
            <person name="Probst A.J."/>
            <person name="Thomas B.C."/>
            <person name="Singh A."/>
            <person name="Wilkins M.J."/>
            <person name="Karaoz U."/>
            <person name="Brodie E.L."/>
            <person name="Williams K.H."/>
            <person name="Hubbard S.S."/>
            <person name="Banfield J.F."/>
        </authorList>
    </citation>
    <scope>NUCLEOTIDE SEQUENCE [LARGE SCALE GENOMIC DNA]</scope>
</reference>
<dbReference type="GO" id="GO:0006520">
    <property type="term" value="P:amino acid metabolic process"/>
    <property type="evidence" value="ECO:0007669"/>
    <property type="project" value="InterPro"/>
</dbReference>
<feature type="domain" description="Aminotransferase class I/classII large" evidence="7">
    <location>
        <begin position="30"/>
        <end position="364"/>
    </location>
</feature>
<keyword evidence="5" id="KW-0663">Pyridoxal phosphate</keyword>
<dbReference type="EMBL" id="MEWX01000018">
    <property type="protein sequence ID" value="OGC80555.1"/>
    <property type="molecule type" value="Genomic_DNA"/>
</dbReference>
<evidence type="ECO:0000256" key="2">
    <source>
        <dbReference type="ARBA" id="ARBA00007441"/>
    </source>
</evidence>
<dbReference type="Gene3D" id="3.40.640.10">
    <property type="entry name" value="Type I PLP-dependent aspartate aminotransferase-like (Major domain)"/>
    <property type="match status" value="1"/>
</dbReference>
<evidence type="ECO:0000256" key="3">
    <source>
        <dbReference type="ARBA" id="ARBA00022576"/>
    </source>
</evidence>
<accession>A0A1F4XFV8</accession>
<dbReference type="GO" id="GO:0030170">
    <property type="term" value="F:pyridoxal phosphate binding"/>
    <property type="evidence" value="ECO:0007669"/>
    <property type="project" value="InterPro"/>
</dbReference>
<dbReference type="SUPFAM" id="SSF53383">
    <property type="entry name" value="PLP-dependent transferases"/>
    <property type="match status" value="1"/>
</dbReference>
<dbReference type="InterPro" id="IPR004838">
    <property type="entry name" value="NHTrfase_class1_PyrdxlP-BS"/>
</dbReference>
<dbReference type="FunFam" id="3.40.640.10:FF:000033">
    <property type="entry name" value="Aspartate aminotransferase"/>
    <property type="match status" value="1"/>
</dbReference>
<evidence type="ECO:0000256" key="4">
    <source>
        <dbReference type="ARBA" id="ARBA00022679"/>
    </source>
</evidence>
<dbReference type="GO" id="GO:0008483">
    <property type="term" value="F:transaminase activity"/>
    <property type="evidence" value="ECO:0007669"/>
    <property type="project" value="UniProtKB-KW"/>
</dbReference>
<dbReference type="AlphaFoldDB" id="A0A1F4XFV8"/>
<evidence type="ECO:0000313" key="9">
    <source>
        <dbReference type="Proteomes" id="UP000176185"/>
    </source>
</evidence>
<dbReference type="InterPro" id="IPR050596">
    <property type="entry name" value="AspAT/PAT-like"/>
</dbReference>
<protein>
    <recommendedName>
        <fullName evidence="6">Aminotransferase</fullName>
        <ecNumber evidence="6">2.6.1.-</ecNumber>
    </recommendedName>
</protein>
<evidence type="ECO:0000313" key="8">
    <source>
        <dbReference type="EMBL" id="OGC80555.1"/>
    </source>
</evidence>
<gene>
    <name evidence="8" type="ORF">A2943_01315</name>
</gene>
<dbReference type="InterPro" id="IPR004839">
    <property type="entry name" value="Aminotransferase_I/II_large"/>
</dbReference>
<evidence type="ECO:0000256" key="1">
    <source>
        <dbReference type="ARBA" id="ARBA00001933"/>
    </source>
</evidence>
<evidence type="ECO:0000256" key="5">
    <source>
        <dbReference type="ARBA" id="ARBA00022898"/>
    </source>
</evidence>
<keyword evidence="4 6" id="KW-0808">Transferase</keyword>
<dbReference type="STRING" id="1797243.A2943_01315"/>
<name>A0A1F4XFV8_9BACT</name>
<evidence type="ECO:0000256" key="6">
    <source>
        <dbReference type="RuleBase" id="RU000481"/>
    </source>
</evidence>
<dbReference type="PANTHER" id="PTHR46383:SF1">
    <property type="entry name" value="ASPARTATE AMINOTRANSFERASE"/>
    <property type="match status" value="1"/>
</dbReference>
<proteinExistence type="inferred from homology"/>
<dbReference type="Pfam" id="PF00155">
    <property type="entry name" value="Aminotran_1_2"/>
    <property type="match status" value="1"/>
</dbReference>
<organism evidence="8 9">
    <name type="scientific">Candidatus Adlerbacteria bacterium RIFCSPLOWO2_01_FULL_51_16</name>
    <dbReference type="NCBI Taxonomy" id="1797243"/>
    <lineage>
        <taxon>Bacteria</taxon>
        <taxon>Candidatus Adleribacteriota</taxon>
    </lineage>
</organism>
<comment type="similarity">
    <text evidence="2 6">Belongs to the class-I pyridoxal-phosphate-dependent aminotransferase family.</text>
</comment>
<comment type="cofactor">
    <cofactor evidence="1 6">
        <name>pyridoxal 5'-phosphate</name>
        <dbReference type="ChEBI" id="CHEBI:597326"/>
    </cofactor>
</comment>
<keyword evidence="3 6" id="KW-0032">Aminotransferase</keyword>
<dbReference type="InterPro" id="IPR015421">
    <property type="entry name" value="PyrdxlP-dep_Trfase_major"/>
</dbReference>
<dbReference type="InterPro" id="IPR015424">
    <property type="entry name" value="PyrdxlP-dep_Trfase"/>
</dbReference>
<dbReference type="PROSITE" id="PS00105">
    <property type="entry name" value="AA_TRANSFER_CLASS_1"/>
    <property type="match status" value="1"/>
</dbReference>
<dbReference type="Proteomes" id="UP000176185">
    <property type="component" value="Unassembled WGS sequence"/>
</dbReference>
<dbReference type="PANTHER" id="PTHR46383">
    <property type="entry name" value="ASPARTATE AMINOTRANSFERASE"/>
    <property type="match status" value="1"/>
</dbReference>
<dbReference type="CDD" id="cd00609">
    <property type="entry name" value="AAT_like"/>
    <property type="match status" value="1"/>
</dbReference>